<evidence type="ECO:0000259" key="6">
    <source>
        <dbReference type="Pfam" id="PF04085"/>
    </source>
</evidence>
<evidence type="ECO:0000256" key="5">
    <source>
        <dbReference type="PIRNR" id="PIRNR038471"/>
    </source>
</evidence>
<feature type="domain" description="Rod shape-determining protein MreC beta-barrel core" evidence="6">
    <location>
        <begin position="126"/>
        <end position="279"/>
    </location>
</feature>
<comment type="function">
    <text evidence="5">Involved in formation and maintenance of cell shape.</text>
</comment>
<dbReference type="NCBIfam" id="TIGR00219">
    <property type="entry name" value="mreC"/>
    <property type="match status" value="1"/>
</dbReference>
<sequence>MKKINFSKIIIIALIMIISACVAIMVSAQRYKAKQTPSAMSMAINGTVGGLDKIIGVPFDFFQDKMSDVSNLLTTYEKNASLSKQVSKLTDESVELSSLKAENKALKSALALENTLTNYDKISSNVVVRTPNAWHDVMTIDKGKSDGLKEDMIVMSNGGVVGRIVQVNKTTAKVALLTSDKALENKIPVRLGSANNPAYGLITGYDAQQNAFIVSQMSSDMTFNKGDTVMTSGLGGNSPADLTVGEIIGENKDTKGINRQVYVKPTGRFDNIQFVFVIKRGLNETNAGE</sequence>
<evidence type="ECO:0000256" key="2">
    <source>
        <dbReference type="ARBA" id="ARBA00013855"/>
    </source>
</evidence>
<reference evidence="8" key="1">
    <citation type="submission" date="2015-01" db="EMBL/GenBank/DDBJ databases">
        <authorList>
            <person name="Andreevskaya M."/>
        </authorList>
    </citation>
    <scope>NUCLEOTIDE SEQUENCE [LARGE SCALE GENOMIC DNA]</scope>
    <source>
        <strain evidence="8">MKFS47</strain>
    </source>
</reference>
<evidence type="ECO:0000313" key="7">
    <source>
        <dbReference type="EMBL" id="CEN29229.1"/>
    </source>
</evidence>
<dbReference type="InterPro" id="IPR007221">
    <property type="entry name" value="MreC"/>
</dbReference>
<gene>
    <name evidence="7" type="primary">mreC</name>
    <name evidence="7" type="ORF">LACPI_2029</name>
</gene>
<proteinExistence type="inferred from homology"/>
<evidence type="ECO:0000313" key="8">
    <source>
        <dbReference type="Proteomes" id="UP000033166"/>
    </source>
</evidence>
<dbReference type="GO" id="GO:0008360">
    <property type="term" value="P:regulation of cell shape"/>
    <property type="evidence" value="ECO:0007669"/>
    <property type="project" value="UniProtKB-KW"/>
</dbReference>
<comment type="similarity">
    <text evidence="1 5">Belongs to the MreC family.</text>
</comment>
<dbReference type="HOGENOM" id="CLU_042663_1_1_9"/>
<dbReference type="PROSITE" id="PS51257">
    <property type="entry name" value="PROKAR_LIPOPROTEIN"/>
    <property type="match status" value="1"/>
</dbReference>
<dbReference type="InterPro" id="IPR055342">
    <property type="entry name" value="MreC_beta-barrel_core"/>
</dbReference>
<protein>
    <recommendedName>
        <fullName evidence="2 5">Cell shape-determining protein MreC</fullName>
    </recommendedName>
    <alternativeName>
        <fullName evidence="4 5">Cell shape protein MreC</fullName>
    </alternativeName>
</protein>
<evidence type="ECO:0000256" key="1">
    <source>
        <dbReference type="ARBA" id="ARBA00009369"/>
    </source>
</evidence>
<name>A0A0D6DZ26_9LACT</name>
<organism evidence="7 8">
    <name type="scientific">Pseudolactococcus piscium MKFS47</name>
    <dbReference type="NCBI Taxonomy" id="297352"/>
    <lineage>
        <taxon>Bacteria</taxon>
        <taxon>Bacillati</taxon>
        <taxon>Bacillota</taxon>
        <taxon>Bacilli</taxon>
        <taxon>Lactobacillales</taxon>
        <taxon>Streptococcaceae</taxon>
        <taxon>Pseudolactococcus</taxon>
    </lineage>
</organism>
<dbReference type="AlphaFoldDB" id="A0A0D6DZ26"/>
<dbReference type="PIRSF" id="PIRSF038471">
    <property type="entry name" value="MreC"/>
    <property type="match status" value="1"/>
</dbReference>
<dbReference type="RefSeq" id="WP_047916225.1">
    <property type="nucleotide sequence ID" value="NZ_LN774769.1"/>
</dbReference>
<dbReference type="InterPro" id="IPR042177">
    <property type="entry name" value="Cell/Rod_1"/>
</dbReference>
<dbReference type="Proteomes" id="UP000033166">
    <property type="component" value="Chromosome I"/>
</dbReference>
<dbReference type="KEGG" id="lpk:LACPI_2029"/>
<dbReference type="PANTHER" id="PTHR34138:SF1">
    <property type="entry name" value="CELL SHAPE-DETERMINING PROTEIN MREC"/>
    <property type="match status" value="1"/>
</dbReference>
<dbReference type="Pfam" id="PF04085">
    <property type="entry name" value="MreC"/>
    <property type="match status" value="1"/>
</dbReference>
<dbReference type="GO" id="GO:0005886">
    <property type="term" value="C:plasma membrane"/>
    <property type="evidence" value="ECO:0007669"/>
    <property type="project" value="TreeGrafter"/>
</dbReference>
<evidence type="ECO:0000256" key="3">
    <source>
        <dbReference type="ARBA" id="ARBA00022960"/>
    </source>
</evidence>
<dbReference type="PANTHER" id="PTHR34138">
    <property type="entry name" value="CELL SHAPE-DETERMINING PROTEIN MREC"/>
    <property type="match status" value="1"/>
</dbReference>
<dbReference type="STRING" id="1364.LP2241_50392"/>
<dbReference type="InterPro" id="IPR042175">
    <property type="entry name" value="Cell/Rod_MreC_2"/>
</dbReference>
<keyword evidence="3 5" id="KW-0133">Cell shape</keyword>
<evidence type="ECO:0000256" key="4">
    <source>
        <dbReference type="ARBA" id="ARBA00032089"/>
    </source>
</evidence>
<dbReference type="EMBL" id="LN774769">
    <property type="protein sequence ID" value="CEN29229.1"/>
    <property type="molecule type" value="Genomic_DNA"/>
</dbReference>
<dbReference type="Gene3D" id="2.40.10.340">
    <property type="entry name" value="Rod shape-determining protein MreC, domain 1"/>
    <property type="match status" value="1"/>
</dbReference>
<dbReference type="Gene3D" id="2.40.10.350">
    <property type="entry name" value="Rod shape-determining protein MreC, domain 2"/>
    <property type="match status" value="1"/>
</dbReference>
<accession>A0A0D6DZ26</accession>